<evidence type="ECO:0000256" key="1">
    <source>
        <dbReference type="SAM" id="MobiDB-lite"/>
    </source>
</evidence>
<dbReference type="GO" id="GO:0042910">
    <property type="term" value="F:xenobiotic transmembrane transporter activity"/>
    <property type="evidence" value="ECO:0007669"/>
    <property type="project" value="TreeGrafter"/>
</dbReference>
<sequence length="672" mass="70215">MTGLPLLSLKNRSFIALVCVVIAVLGGVAMSTLRQELIPSISLPAVAVVATNPGASSEQMADAVADPIERQLRTLDRIEGTSAVSNSNFTMVSVELEYGADIYRAASQADVLLGRVEDQLPEGTSTQVMTGGSGDLPAMIVAVASDLPTPELARRLELTTLPDIDTVQGVSTVQLVGSADEIVRLTLDDAAMAANQVTQGEIIGSLDDAGLRIPGGTVTDGEFELDITVGNSFDSVEDLADLVILPAAEGASPVRLGDVATVERTVAEAQSISRTDGRDSITMLILPSTDANFVELSDAVTQILEDSAATLGGATEFSVIFDQAPFIQESIAGIANEGLWGLVFAVVVIFVFLLAVRPTIITAISIPLSLLFAFIGMLATGTTINMMSLAGLMLAIGRMVDDSIVVIENIVRHLATSTRSRFRTIVDAVTEVAGAVISSTIVALLVFVPIALVPGIAGELFRPFALTTVLALTGSLLVSLTIVPVLAYWFMRGKAEGQSDDESEDAEWFEVSGGWLARLYRPALAWALGHRVLTAALAALIFAGSLALVPLLKINLLGESGMNTVQARQILPAGTLLATSVEESERTEEVLRGVDGVEGIQTSVGGGGFGPPGAGGGANSISYTITTDEDAEQQDLVRQITEALDAHEEASESAGEVEVIDGGTCWGRPRST</sequence>
<name>A0A1Q2CCZ6_9ACTN</name>
<feature type="transmembrane region" description="Helical" evidence="2">
    <location>
        <begin position="464"/>
        <end position="491"/>
    </location>
</feature>
<evidence type="ECO:0008006" key="5">
    <source>
        <dbReference type="Google" id="ProtNLM"/>
    </source>
</evidence>
<dbReference type="KEGG" id="tfl:RPIT_03335"/>
<dbReference type="Gene3D" id="3.30.70.1320">
    <property type="entry name" value="Multidrug efflux transporter AcrB pore domain like"/>
    <property type="match status" value="1"/>
</dbReference>
<protein>
    <recommendedName>
        <fullName evidence="5">Hydrophobic/amphiphilic exporter-1, HAE1 family</fullName>
    </recommendedName>
</protein>
<dbReference type="SUPFAM" id="SSF82693">
    <property type="entry name" value="Multidrug efflux transporter AcrB pore domain, PN1, PN2, PC1 and PC2 subdomains"/>
    <property type="match status" value="2"/>
</dbReference>
<dbReference type="SUPFAM" id="SSF82866">
    <property type="entry name" value="Multidrug efflux transporter AcrB transmembrane domain"/>
    <property type="match status" value="1"/>
</dbReference>
<dbReference type="Proteomes" id="UP000188324">
    <property type="component" value="Chromosome"/>
</dbReference>
<dbReference type="InterPro" id="IPR001036">
    <property type="entry name" value="Acrflvin-R"/>
</dbReference>
<keyword evidence="2" id="KW-1133">Transmembrane helix</keyword>
<feature type="transmembrane region" description="Helical" evidence="2">
    <location>
        <begin position="368"/>
        <end position="396"/>
    </location>
</feature>
<feature type="transmembrane region" description="Helical" evidence="2">
    <location>
        <begin position="432"/>
        <end position="452"/>
    </location>
</feature>
<gene>
    <name evidence="3" type="ORF">RPIT_03335</name>
</gene>
<evidence type="ECO:0000256" key="2">
    <source>
        <dbReference type="SAM" id="Phobius"/>
    </source>
</evidence>
<dbReference type="SUPFAM" id="SSF82714">
    <property type="entry name" value="Multidrug efflux transporter AcrB TolC docking domain, DN and DC subdomains"/>
    <property type="match status" value="1"/>
</dbReference>
<keyword evidence="4" id="KW-1185">Reference proteome</keyword>
<keyword evidence="2" id="KW-0472">Membrane</keyword>
<feature type="transmembrane region" description="Helical" evidence="2">
    <location>
        <begin position="338"/>
        <end position="356"/>
    </location>
</feature>
<dbReference type="PRINTS" id="PR00702">
    <property type="entry name" value="ACRIFLAVINRP"/>
</dbReference>
<organism evidence="3 4">
    <name type="scientific">Tessaracoccus flavus</name>
    <dbReference type="NCBI Taxonomy" id="1610493"/>
    <lineage>
        <taxon>Bacteria</taxon>
        <taxon>Bacillati</taxon>
        <taxon>Actinomycetota</taxon>
        <taxon>Actinomycetes</taxon>
        <taxon>Propionibacteriales</taxon>
        <taxon>Propionibacteriaceae</taxon>
        <taxon>Tessaracoccus</taxon>
    </lineage>
</organism>
<feature type="region of interest" description="Disordered" evidence="1">
    <location>
        <begin position="602"/>
        <end position="621"/>
    </location>
</feature>
<dbReference type="AlphaFoldDB" id="A0A1Q2CCZ6"/>
<dbReference type="RefSeq" id="WP_077340612.1">
    <property type="nucleotide sequence ID" value="NZ_CP019605.1"/>
</dbReference>
<dbReference type="EMBL" id="CP019605">
    <property type="protein sequence ID" value="AQP43967.1"/>
    <property type="molecule type" value="Genomic_DNA"/>
</dbReference>
<feature type="region of interest" description="Disordered" evidence="1">
    <location>
        <begin position="648"/>
        <end position="672"/>
    </location>
</feature>
<dbReference type="Gene3D" id="3.30.70.1430">
    <property type="entry name" value="Multidrug efflux transporter AcrB pore domain"/>
    <property type="match status" value="2"/>
</dbReference>
<evidence type="ECO:0000313" key="4">
    <source>
        <dbReference type="Proteomes" id="UP000188324"/>
    </source>
</evidence>
<feature type="transmembrane region" description="Helical" evidence="2">
    <location>
        <begin position="532"/>
        <end position="552"/>
    </location>
</feature>
<proteinExistence type="predicted"/>
<keyword evidence="2" id="KW-0812">Transmembrane</keyword>
<dbReference type="GO" id="GO:0005886">
    <property type="term" value="C:plasma membrane"/>
    <property type="evidence" value="ECO:0007669"/>
    <property type="project" value="TreeGrafter"/>
</dbReference>
<dbReference type="InterPro" id="IPR027463">
    <property type="entry name" value="AcrB_DN_DC_subdom"/>
</dbReference>
<dbReference type="Gene3D" id="3.30.2090.10">
    <property type="entry name" value="Multidrug efflux transporter AcrB TolC docking domain, DN and DC subdomains"/>
    <property type="match status" value="1"/>
</dbReference>
<dbReference type="PANTHER" id="PTHR32063">
    <property type="match status" value="1"/>
</dbReference>
<dbReference type="STRING" id="1610493.RPIT_03335"/>
<evidence type="ECO:0000313" key="3">
    <source>
        <dbReference type="EMBL" id="AQP43967.1"/>
    </source>
</evidence>
<dbReference type="Gene3D" id="1.20.1640.10">
    <property type="entry name" value="Multidrug efflux transporter AcrB transmembrane domain"/>
    <property type="match status" value="2"/>
</dbReference>
<dbReference type="Pfam" id="PF00873">
    <property type="entry name" value="ACR_tran"/>
    <property type="match status" value="1"/>
</dbReference>
<accession>A0A1Q2CCZ6</accession>
<dbReference type="PANTHER" id="PTHR32063:SF0">
    <property type="entry name" value="SWARMING MOTILITY PROTEIN SWRC"/>
    <property type="match status" value="1"/>
</dbReference>
<feature type="compositionally biased region" description="Gly residues" evidence="1">
    <location>
        <begin position="604"/>
        <end position="618"/>
    </location>
</feature>
<reference evidence="3 4" key="1">
    <citation type="journal article" date="2016" name="Int. J. Syst. Evol. Microbiol.">
        <title>Tessaracoccus flavus sp. nov., isolated from the drainage system of a lindane-producing factory.</title>
        <authorList>
            <person name="Kumari R."/>
            <person name="Singh P."/>
            <person name="Schumann P."/>
            <person name="Lal R."/>
        </authorList>
    </citation>
    <scope>NUCLEOTIDE SEQUENCE [LARGE SCALE GENOMIC DNA]</scope>
    <source>
        <strain evidence="3 4">RP1T</strain>
    </source>
</reference>